<accession>A0ABR4FBQ2</accession>
<comment type="similarity">
    <text evidence="2">Belongs to the cytochrome P450 family.</text>
</comment>
<keyword evidence="6" id="KW-0472">Membrane</keyword>
<comment type="caution">
    <text evidence="7">The sequence shown here is derived from an EMBL/GenBank/DDBJ whole genome shotgun (WGS) entry which is preliminary data.</text>
</comment>
<dbReference type="EMBL" id="JBAWTH010000004">
    <property type="protein sequence ID" value="KAL2292125.1"/>
    <property type="molecule type" value="Genomic_DNA"/>
</dbReference>
<dbReference type="Gene3D" id="1.10.630.10">
    <property type="entry name" value="Cytochrome P450"/>
    <property type="match status" value="2"/>
</dbReference>
<keyword evidence="6" id="KW-0812">Transmembrane</keyword>
<dbReference type="InterPro" id="IPR036396">
    <property type="entry name" value="Cyt_P450_sf"/>
</dbReference>
<dbReference type="SUPFAM" id="SSF48264">
    <property type="entry name" value="Cytochrome P450"/>
    <property type="match status" value="1"/>
</dbReference>
<keyword evidence="6" id="KW-1133">Transmembrane helix</keyword>
<dbReference type="PANTHER" id="PTHR24305:SF232">
    <property type="entry name" value="P450, PUTATIVE (EUROFUNG)-RELATED"/>
    <property type="match status" value="1"/>
</dbReference>
<sequence length="374" mass="42301">MDNQTTKASGIVGAAANATQWSSLVFLSLSLLTFWYLLVHFVSPVRGYPGPFLAKYTNLWRTWHASRRNIHLVYQELHRKYGPIVRVGPNVLDVDLPEIIKPAFNDIKGDWQKTDFYHSSSAQVSGKLIFNLFSETDAKKHAREKRPVAKYYSKGAVAALEPHVDAMISKLCNDRDYHDPEEPDFLDHFIEAKKADPEDVDDAQIVSWLMINVLAGADTTALALKTAFYYCLRDERIWQRLRKELLAAGSREATPVPYGVAHSAPYLEAVVREALRILPGISMPLERYVPKDGYRLSDGSFLPGGSTVGVNPYLIARNKEIYGDDVEEFRPERWLRDEATGETQEQFEARLAAMNSVDLTFGGGRRLCIVENYQ</sequence>
<evidence type="ECO:0000256" key="1">
    <source>
        <dbReference type="ARBA" id="ARBA00001971"/>
    </source>
</evidence>
<dbReference type="InterPro" id="IPR050121">
    <property type="entry name" value="Cytochrome_P450_monoxygenase"/>
</dbReference>
<dbReference type="InterPro" id="IPR001128">
    <property type="entry name" value="Cyt_P450"/>
</dbReference>
<dbReference type="PRINTS" id="PR00385">
    <property type="entry name" value="P450"/>
</dbReference>
<dbReference type="PANTHER" id="PTHR24305">
    <property type="entry name" value="CYTOCHROME P450"/>
    <property type="match status" value="1"/>
</dbReference>
<keyword evidence="5" id="KW-0408">Iron</keyword>
<evidence type="ECO:0000256" key="3">
    <source>
        <dbReference type="ARBA" id="ARBA00022617"/>
    </source>
</evidence>
<dbReference type="Proteomes" id="UP001600888">
    <property type="component" value="Unassembled WGS sequence"/>
</dbReference>
<evidence type="ECO:0000313" key="7">
    <source>
        <dbReference type="EMBL" id="KAL2292125.1"/>
    </source>
</evidence>
<evidence type="ECO:0000256" key="2">
    <source>
        <dbReference type="ARBA" id="ARBA00010617"/>
    </source>
</evidence>
<keyword evidence="8" id="KW-1185">Reference proteome</keyword>
<gene>
    <name evidence="7" type="ORF">FJTKL_10773</name>
</gene>
<comment type="cofactor">
    <cofactor evidence="1">
        <name>heme</name>
        <dbReference type="ChEBI" id="CHEBI:30413"/>
    </cofactor>
</comment>
<feature type="transmembrane region" description="Helical" evidence="6">
    <location>
        <begin position="20"/>
        <end position="39"/>
    </location>
</feature>
<name>A0ABR4FBQ2_9PEZI</name>
<evidence type="ECO:0008006" key="9">
    <source>
        <dbReference type="Google" id="ProtNLM"/>
    </source>
</evidence>
<evidence type="ECO:0000256" key="5">
    <source>
        <dbReference type="ARBA" id="ARBA00023004"/>
    </source>
</evidence>
<dbReference type="Pfam" id="PF00067">
    <property type="entry name" value="p450"/>
    <property type="match status" value="1"/>
</dbReference>
<reference evidence="7 8" key="1">
    <citation type="submission" date="2024-03" db="EMBL/GenBank/DDBJ databases">
        <title>A high-quality draft genome sequence of Diaporthe vaccinii, a causative agent of upright dieback and viscid rot disease in cranberry plants.</title>
        <authorList>
            <person name="Sarrasin M."/>
            <person name="Lang B.F."/>
            <person name="Burger G."/>
        </authorList>
    </citation>
    <scope>NUCLEOTIDE SEQUENCE [LARGE SCALE GENOMIC DNA]</scope>
    <source>
        <strain evidence="7 8">IS7</strain>
    </source>
</reference>
<evidence type="ECO:0000256" key="6">
    <source>
        <dbReference type="SAM" id="Phobius"/>
    </source>
</evidence>
<keyword evidence="3" id="KW-0349">Heme</keyword>
<keyword evidence="4" id="KW-0479">Metal-binding</keyword>
<evidence type="ECO:0000256" key="4">
    <source>
        <dbReference type="ARBA" id="ARBA00022723"/>
    </source>
</evidence>
<protein>
    <recommendedName>
        <fullName evidence="9">Cytochrome P450</fullName>
    </recommendedName>
</protein>
<organism evidence="7 8">
    <name type="scientific">Diaporthe vaccinii</name>
    <dbReference type="NCBI Taxonomy" id="105482"/>
    <lineage>
        <taxon>Eukaryota</taxon>
        <taxon>Fungi</taxon>
        <taxon>Dikarya</taxon>
        <taxon>Ascomycota</taxon>
        <taxon>Pezizomycotina</taxon>
        <taxon>Sordariomycetes</taxon>
        <taxon>Sordariomycetidae</taxon>
        <taxon>Diaporthales</taxon>
        <taxon>Diaporthaceae</taxon>
        <taxon>Diaporthe</taxon>
        <taxon>Diaporthe eres species complex</taxon>
    </lineage>
</organism>
<evidence type="ECO:0000313" key="8">
    <source>
        <dbReference type="Proteomes" id="UP001600888"/>
    </source>
</evidence>
<proteinExistence type="inferred from homology"/>